<keyword evidence="2 5" id="KW-0699">rRNA-binding</keyword>
<evidence type="ECO:0000313" key="8">
    <source>
        <dbReference type="Proteomes" id="UP000184032"/>
    </source>
</evidence>
<dbReference type="EMBL" id="FQXI01000001">
    <property type="protein sequence ID" value="SHG92104.1"/>
    <property type="molecule type" value="Genomic_DNA"/>
</dbReference>
<reference evidence="7 8" key="1">
    <citation type="submission" date="2016-11" db="EMBL/GenBank/DDBJ databases">
        <authorList>
            <person name="Jaros S."/>
            <person name="Januszkiewicz K."/>
            <person name="Wedrychowicz H."/>
        </authorList>
    </citation>
    <scope>NUCLEOTIDE SEQUENCE [LARGE SCALE GENOMIC DNA]</scope>
    <source>
        <strain evidence="7 8">DSM 21120</strain>
    </source>
</reference>
<keyword evidence="4 5" id="KW-0648">Protein biosynthesis</keyword>
<gene>
    <name evidence="5" type="primary">rqcH</name>
    <name evidence="7" type="ORF">SAMN02745245_00042</name>
</gene>
<feature type="coiled-coil region" evidence="5">
    <location>
        <begin position="308"/>
        <end position="335"/>
    </location>
</feature>
<comment type="similarity">
    <text evidence="5">Belongs to the NEMF family.</text>
</comment>
<feature type="domain" description="NFACT RNA-binding" evidence="6">
    <location>
        <begin position="463"/>
        <end position="554"/>
    </location>
</feature>
<dbReference type="GO" id="GO:0000049">
    <property type="term" value="F:tRNA binding"/>
    <property type="evidence" value="ECO:0007669"/>
    <property type="project" value="UniProtKB-UniRule"/>
</dbReference>
<dbReference type="AlphaFoldDB" id="A0A1M5NR79"/>
<dbReference type="SUPFAM" id="SSF46946">
    <property type="entry name" value="S13-like H2TH domain"/>
    <property type="match status" value="1"/>
</dbReference>
<proteinExistence type="inferred from homology"/>
<dbReference type="InterPro" id="IPR010979">
    <property type="entry name" value="Ribosomal_uS13-like_H2TH"/>
</dbReference>
<dbReference type="Proteomes" id="UP000184032">
    <property type="component" value="Unassembled WGS sequence"/>
</dbReference>
<dbReference type="PANTHER" id="PTHR15239">
    <property type="entry name" value="NUCLEAR EXPORT MEDIATOR FACTOR NEMF"/>
    <property type="match status" value="1"/>
</dbReference>
<evidence type="ECO:0000256" key="4">
    <source>
        <dbReference type="ARBA" id="ARBA00022917"/>
    </source>
</evidence>
<name>A0A1M5NR79_9FIRM</name>
<dbReference type="Gene3D" id="2.30.310.10">
    <property type="entry name" value="ibrinogen binding protein from staphylococcus aureus domain"/>
    <property type="match status" value="1"/>
</dbReference>
<dbReference type="RefSeq" id="WP_073182674.1">
    <property type="nucleotide sequence ID" value="NZ_FQXI01000001.1"/>
</dbReference>
<dbReference type="GO" id="GO:1990112">
    <property type="term" value="C:RQC complex"/>
    <property type="evidence" value="ECO:0007669"/>
    <property type="project" value="TreeGrafter"/>
</dbReference>
<evidence type="ECO:0000313" key="7">
    <source>
        <dbReference type="EMBL" id="SHG92104.1"/>
    </source>
</evidence>
<keyword evidence="1 5" id="KW-0820">tRNA-binding</keyword>
<dbReference type="HAMAP" id="MF_00844_B">
    <property type="entry name" value="RqcH_B"/>
    <property type="match status" value="1"/>
</dbReference>
<evidence type="ECO:0000256" key="5">
    <source>
        <dbReference type="HAMAP-Rule" id="MF_00844"/>
    </source>
</evidence>
<accession>A0A1M5NR79</accession>
<dbReference type="FunFam" id="2.30.310.10:FF:000004">
    <property type="entry name" value="Fibronectin-binding protein A"/>
    <property type="match status" value="1"/>
</dbReference>
<evidence type="ECO:0000256" key="2">
    <source>
        <dbReference type="ARBA" id="ARBA00022730"/>
    </source>
</evidence>
<evidence type="ECO:0000256" key="3">
    <source>
        <dbReference type="ARBA" id="ARBA00022884"/>
    </source>
</evidence>
<dbReference type="PANTHER" id="PTHR15239:SF6">
    <property type="entry name" value="RIBOSOME QUALITY CONTROL COMPLEX SUBUNIT NEMF"/>
    <property type="match status" value="1"/>
</dbReference>
<keyword evidence="8" id="KW-1185">Reference proteome</keyword>
<organism evidence="7 8">
    <name type="scientific">Anaerosphaera aminiphila DSM 21120</name>
    <dbReference type="NCBI Taxonomy" id="1120995"/>
    <lineage>
        <taxon>Bacteria</taxon>
        <taxon>Bacillati</taxon>
        <taxon>Bacillota</taxon>
        <taxon>Tissierellia</taxon>
        <taxon>Tissierellales</taxon>
        <taxon>Peptoniphilaceae</taxon>
        <taxon>Anaerosphaera</taxon>
    </lineage>
</organism>
<dbReference type="Pfam" id="PF05833">
    <property type="entry name" value="NFACT_N"/>
    <property type="match status" value="1"/>
</dbReference>
<sequence>MAYDGTVLKSVIEELNSNLTGARVEKIYQPSKEEIVLNLRNYTGKYKLLLSATSNNPRVYLTNQTFENPKSPPTFCMLLRKHLENSRVLSFEQYKMDRILKINFLSKNELGDDLQKSLIVEIMGKHSNIILIESDTKKIYDSIKRVNSFISRVREILPGLIYDESLISTKENPLCFETLDKSFKSFEINKSIKNNLVNTFTGISPLIARETAYRANLDEDRAISSLDEDSLGKLYDAFKSIVSSLNANEFKPTAIIDNENIIDFSSIDLMMYPNSEKKFFSSISELLDEFYIKREKSQNLNEKSSSIKKVVKNHLDRAKNKLSKQSQELEDAFDRDKYKIYADLISSNYYKIDKGIDNISLENFYNEMEPLNIPLDEKLSAQENANKYYKKYSKLKTAVNKLNIEIENNKNTIKYLNSVLLNIELSETSADLEEIREELVEMGYIKKNYKQKKNKVQKIKSLEYNSTDSFKIYAGKNNRQNEELTLKFANKNDMWFHVKDAPGSHVILKEDGREFTEKSIEEAATIAAYNSSLKNSDNIIVDYTLKKNVKRHPSKIPGLVSYVNYNSIIISSKNLSDYENYEKNTSKTL</sequence>
<dbReference type="GO" id="GO:0043023">
    <property type="term" value="F:ribosomal large subunit binding"/>
    <property type="evidence" value="ECO:0007669"/>
    <property type="project" value="UniProtKB-UniRule"/>
</dbReference>
<dbReference type="InterPro" id="IPR043682">
    <property type="entry name" value="RqcH_bacterial"/>
</dbReference>
<dbReference type="Gene3D" id="1.10.8.50">
    <property type="match status" value="1"/>
</dbReference>
<dbReference type="InterPro" id="IPR051608">
    <property type="entry name" value="RQC_Subunit_NEMF"/>
</dbReference>
<evidence type="ECO:0000256" key="1">
    <source>
        <dbReference type="ARBA" id="ARBA00022555"/>
    </source>
</evidence>
<evidence type="ECO:0000259" key="6">
    <source>
        <dbReference type="Pfam" id="PF05670"/>
    </source>
</evidence>
<protein>
    <recommendedName>
        <fullName evidence="5">Rqc2 homolog RqcH</fullName>
        <shortName evidence="5">RqcH</shortName>
    </recommendedName>
</protein>
<keyword evidence="3 5" id="KW-0694">RNA-binding</keyword>
<keyword evidence="5" id="KW-0175">Coiled coil</keyword>
<dbReference type="STRING" id="1120995.SAMN02745245_00042"/>
<dbReference type="GO" id="GO:0019843">
    <property type="term" value="F:rRNA binding"/>
    <property type="evidence" value="ECO:0007669"/>
    <property type="project" value="UniProtKB-UniRule"/>
</dbReference>
<dbReference type="Pfam" id="PF05670">
    <property type="entry name" value="NFACT-R_1"/>
    <property type="match status" value="1"/>
</dbReference>
<dbReference type="OrthoDB" id="9766163at2"/>
<dbReference type="InterPro" id="IPR008532">
    <property type="entry name" value="NFACT_RNA-bd"/>
</dbReference>
<dbReference type="GO" id="GO:0072344">
    <property type="term" value="P:rescue of stalled ribosome"/>
    <property type="evidence" value="ECO:0007669"/>
    <property type="project" value="UniProtKB-UniRule"/>
</dbReference>
<comment type="function">
    <text evidence="5">Key component of the ribosome quality control system (RQC), a ribosome-associated complex that mediates the extraction of incompletely synthesized nascent chains from stalled ribosomes and their subsequent degradation. RqcH recruits Ala-charged tRNA, and with RqcP directs the elongation of stalled nascent chains on 50S ribosomal subunits, leading to non-templated C-terminal alanine extensions (Ala tail). The Ala tail promotes nascent chain degradation. May add between 1 and at least 8 Ala residues. Binds to stalled 50S ribosomal subunits.</text>
</comment>
<comment type="subunit">
    <text evidence="5">Associates with stalled 50S ribosomal subunits. Binds to RqcP.</text>
</comment>